<feature type="domain" description="Tryptophan synthase beta chain-like PALP" evidence="20">
    <location>
        <begin position="274"/>
        <end position="561"/>
    </location>
</feature>
<dbReference type="Proteomes" id="UP000789390">
    <property type="component" value="Unassembled WGS sequence"/>
</dbReference>
<dbReference type="GO" id="GO:0009097">
    <property type="term" value="P:isoleucine biosynthetic process"/>
    <property type="evidence" value="ECO:0007669"/>
    <property type="project" value="TreeGrafter"/>
</dbReference>
<dbReference type="GO" id="GO:0003941">
    <property type="term" value="F:L-serine ammonia-lyase activity"/>
    <property type="evidence" value="ECO:0007669"/>
    <property type="project" value="UniProtKB-EC"/>
</dbReference>
<dbReference type="GO" id="GO:0006567">
    <property type="term" value="P:L-threonine catabolic process"/>
    <property type="evidence" value="ECO:0007669"/>
    <property type="project" value="TreeGrafter"/>
</dbReference>
<comment type="cofactor">
    <cofactor evidence="1">
        <name>pyridoxal 5'-phosphate</name>
        <dbReference type="ChEBI" id="CHEBI:597326"/>
    </cofactor>
</comment>
<feature type="region of interest" description="Disordered" evidence="19">
    <location>
        <begin position="100"/>
        <end position="126"/>
    </location>
</feature>
<evidence type="ECO:0000256" key="1">
    <source>
        <dbReference type="ARBA" id="ARBA00001933"/>
    </source>
</evidence>
<keyword evidence="4" id="KW-0663">Pyridoxal phosphate</keyword>
<dbReference type="InterPro" id="IPR050147">
    <property type="entry name" value="Ser/Thr_Dehydratase"/>
</dbReference>
<evidence type="ECO:0000256" key="6">
    <source>
        <dbReference type="ARBA" id="ARBA00031418"/>
    </source>
</evidence>
<evidence type="ECO:0000256" key="10">
    <source>
        <dbReference type="ARBA" id="ARBA00050422"/>
    </source>
</evidence>
<dbReference type="OrthoDB" id="4418812at2759"/>
<comment type="catalytic activity">
    <reaction evidence="11">
        <text>L-serine = D-serine</text>
        <dbReference type="Rhea" id="RHEA:10980"/>
        <dbReference type="ChEBI" id="CHEBI:33384"/>
        <dbReference type="ChEBI" id="CHEBI:35247"/>
        <dbReference type="EC" id="5.1.1.18"/>
    </reaction>
</comment>
<dbReference type="EC" id="4.3.1.18" evidence="13"/>
<sequence>MLWRSIGDGQWQPTDELDGHTRWGRDLLPEWGPRRVQLEASTFTQFQNEHVDESSWHCVVKAPIIETQPVDFLLSSSICVIKNSVDFADYEPTAIIESQVEENGGFQPTTSSTKPCEQLDDDSAVSSPTINCDPIALVSQSPFFAAQKGSKSSPPSLKSIIKYPQQQQQPTPVEPVIQHQQSIEFELIQPETRTELDCEVVFTSERIQEPEVIKESSPNVITTANINMSKDNSNPAIAINGNGTEDLFDPWCDPNNPRIVQFQDISAAAFKIKSGIMMTPCTRSHLSNLTGTQIFFKKDFLQYTGSFKERGARYTLLMLPEVDQKQGVCTASAGNHALALSYHGQELGIPVTVVMPIVAPIMKVQSCRQFGANIIIHGRDIGESREFAMRLAKDKCLTYINGYDHPHIIAGQGTMGLEIVEQVKNIDAVVVPVGGGGLIAGVALAVKSLYPHIQVIGVESERCASFSSALKIGQPIYTKAESTLADGLAVPRVGINSLATAAPLVDKCVVVKEEYIAMAILRLVEIEKAVVEGAGACGLAAILAGLLPELKGKRVVIPLCGGNIDTTVLGRCLERGLAVDGRLVKFSVTVSDRPGGIAELCRLMANLGVSIKDILHERAWLKSDIFSVEVRVMCETRDVEHAVELERVLKEHYNNVHFGKMADALGGSGLAAEEIMDSRSPLI</sequence>
<name>A0A8J2S2C7_9CRUS</name>
<protein>
    <recommendedName>
        <fullName evidence="15">Serine racemase</fullName>
        <ecNumber evidence="3">4.3.1.17</ecNumber>
        <ecNumber evidence="13">4.3.1.18</ecNumber>
        <ecNumber evidence="14">5.1.1.18</ecNumber>
    </recommendedName>
    <alternativeName>
        <fullName evidence="16">D-serine ammonia-lyase</fullName>
    </alternativeName>
    <alternativeName>
        <fullName evidence="18">D-serine dehydratase</fullName>
    </alternativeName>
    <alternativeName>
        <fullName evidence="17">L-serine ammonia-lyase</fullName>
    </alternativeName>
    <alternativeName>
        <fullName evidence="7">L-serine deaminase</fullName>
    </alternativeName>
    <alternativeName>
        <fullName evidence="6">L-serine dehydratase</fullName>
    </alternativeName>
    <alternativeName>
        <fullName evidence="8">L-threonine dehydratase</fullName>
    </alternativeName>
</protein>
<evidence type="ECO:0000256" key="4">
    <source>
        <dbReference type="ARBA" id="ARBA00022898"/>
    </source>
</evidence>
<evidence type="ECO:0000256" key="15">
    <source>
        <dbReference type="ARBA" id="ARBA00070760"/>
    </source>
</evidence>
<dbReference type="InterPro" id="IPR036052">
    <property type="entry name" value="TrpB-like_PALP_sf"/>
</dbReference>
<dbReference type="PANTHER" id="PTHR48078:SF19">
    <property type="entry name" value="ACT DOMAIN-CONTAINING PROTEIN"/>
    <property type="match status" value="1"/>
</dbReference>
<reference evidence="21" key="1">
    <citation type="submission" date="2021-11" db="EMBL/GenBank/DDBJ databases">
        <authorList>
            <person name="Schell T."/>
        </authorList>
    </citation>
    <scope>NUCLEOTIDE SEQUENCE</scope>
    <source>
        <strain evidence="21">M5</strain>
    </source>
</reference>
<dbReference type="EMBL" id="CAKKLH010000299">
    <property type="protein sequence ID" value="CAH0110099.1"/>
    <property type="molecule type" value="Genomic_DNA"/>
</dbReference>
<dbReference type="GO" id="GO:0006565">
    <property type="term" value="P:L-serine catabolic process"/>
    <property type="evidence" value="ECO:0007669"/>
    <property type="project" value="TreeGrafter"/>
</dbReference>
<dbReference type="GO" id="GO:0005524">
    <property type="term" value="F:ATP binding"/>
    <property type="evidence" value="ECO:0007669"/>
    <property type="project" value="UniProtKB-ARBA"/>
</dbReference>
<dbReference type="InterPro" id="IPR001926">
    <property type="entry name" value="TrpB-like_PALP"/>
</dbReference>
<evidence type="ECO:0000256" key="7">
    <source>
        <dbReference type="ARBA" id="ARBA00041766"/>
    </source>
</evidence>
<evidence type="ECO:0000256" key="8">
    <source>
        <dbReference type="ARBA" id="ARBA00042605"/>
    </source>
</evidence>
<dbReference type="AlphaFoldDB" id="A0A8J2S2C7"/>
<dbReference type="Gene3D" id="3.40.50.1100">
    <property type="match status" value="2"/>
</dbReference>
<evidence type="ECO:0000259" key="20">
    <source>
        <dbReference type="Pfam" id="PF00291"/>
    </source>
</evidence>
<evidence type="ECO:0000256" key="11">
    <source>
        <dbReference type="ARBA" id="ARBA00051769"/>
    </source>
</evidence>
<evidence type="ECO:0000256" key="3">
    <source>
        <dbReference type="ARBA" id="ARBA00012093"/>
    </source>
</evidence>
<dbReference type="EC" id="5.1.1.18" evidence="14"/>
<accession>A0A8J2S2C7</accession>
<comment type="similarity">
    <text evidence="2">Belongs to the serine/threonine dehydratase family.</text>
</comment>
<evidence type="ECO:0000256" key="19">
    <source>
        <dbReference type="SAM" id="MobiDB-lite"/>
    </source>
</evidence>
<keyword evidence="5" id="KW-0456">Lyase</keyword>
<dbReference type="GO" id="GO:0030378">
    <property type="term" value="F:serine racemase activity"/>
    <property type="evidence" value="ECO:0007669"/>
    <property type="project" value="UniProtKB-EC"/>
</dbReference>
<dbReference type="CDD" id="cd04886">
    <property type="entry name" value="ACT_ThrD-II-like"/>
    <property type="match status" value="1"/>
</dbReference>
<keyword evidence="22" id="KW-1185">Reference proteome</keyword>
<evidence type="ECO:0000256" key="5">
    <source>
        <dbReference type="ARBA" id="ARBA00023239"/>
    </source>
</evidence>
<proteinExistence type="inferred from homology"/>
<dbReference type="SUPFAM" id="SSF53686">
    <property type="entry name" value="Tryptophan synthase beta subunit-like PLP-dependent enzymes"/>
    <property type="match status" value="1"/>
</dbReference>
<dbReference type="PANTHER" id="PTHR48078">
    <property type="entry name" value="THREONINE DEHYDRATASE, MITOCHONDRIAL-RELATED"/>
    <property type="match status" value="1"/>
</dbReference>
<organism evidence="21 22">
    <name type="scientific">Daphnia galeata</name>
    <dbReference type="NCBI Taxonomy" id="27404"/>
    <lineage>
        <taxon>Eukaryota</taxon>
        <taxon>Metazoa</taxon>
        <taxon>Ecdysozoa</taxon>
        <taxon>Arthropoda</taxon>
        <taxon>Crustacea</taxon>
        <taxon>Branchiopoda</taxon>
        <taxon>Diplostraca</taxon>
        <taxon>Cladocera</taxon>
        <taxon>Anomopoda</taxon>
        <taxon>Daphniidae</taxon>
        <taxon>Daphnia</taxon>
    </lineage>
</organism>
<evidence type="ECO:0000256" key="2">
    <source>
        <dbReference type="ARBA" id="ARBA00010869"/>
    </source>
</evidence>
<feature type="compositionally biased region" description="Polar residues" evidence="19">
    <location>
        <begin position="106"/>
        <end position="115"/>
    </location>
</feature>
<evidence type="ECO:0000256" key="18">
    <source>
        <dbReference type="ARBA" id="ARBA00081761"/>
    </source>
</evidence>
<dbReference type="GO" id="GO:0030170">
    <property type="term" value="F:pyridoxal phosphate binding"/>
    <property type="evidence" value="ECO:0007669"/>
    <property type="project" value="UniProtKB-ARBA"/>
</dbReference>
<evidence type="ECO:0000313" key="21">
    <source>
        <dbReference type="EMBL" id="CAH0110099.1"/>
    </source>
</evidence>
<dbReference type="Pfam" id="PF00291">
    <property type="entry name" value="PALP"/>
    <property type="match status" value="1"/>
</dbReference>
<evidence type="ECO:0000313" key="22">
    <source>
        <dbReference type="Proteomes" id="UP000789390"/>
    </source>
</evidence>
<evidence type="ECO:0000256" key="9">
    <source>
        <dbReference type="ARBA" id="ARBA00049406"/>
    </source>
</evidence>
<evidence type="ECO:0000256" key="13">
    <source>
        <dbReference type="ARBA" id="ARBA00066349"/>
    </source>
</evidence>
<dbReference type="EC" id="4.3.1.17" evidence="3"/>
<dbReference type="GO" id="GO:0008721">
    <property type="term" value="F:D-serine ammonia-lyase activity"/>
    <property type="evidence" value="ECO:0007669"/>
    <property type="project" value="UniProtKB-EC"/>
</dbReference>
<dbReference type="InterPro" id="IPR044561">
    <property type="entry name" value="ACT_ThrD-II-like"/>
</dbReference>
<evidence type="ECO:0000256" key="12">
    <source>
        <dbReference type="ARBA" id="ARBA00056426"/>
    </source>
</evidence>
<evidence type="ECO:0000256" key="17">
    <source>
        <dbReference type="ARBA" id="ARBA00081060"/>
    </source>
</evidence>
<dbReference type="GO" id="GO:0004794">
    <property type="term" value="F:threonine deaminase activity"/>
    <property type="evidence" value="ECO:0007669"/>
    <property type="project" value="TreeGrafter"/>
</dbReference>
<comment type="caution">
    <text evidence="21">The sequence shown here is derived from an EMBL/GenBank/DDBJ whole genome shotgun (WGS) entry which is preliminary data.</text>
</comment>
<dbReference type="CDD" id="cd01562">
    <property type="entry name" value="Thr-dehyd"/>
    <property type="match status" value="1"/>
</dbReference>
<comment type="catalytic activity">
    <reaction evidence="10">
        <text>D-serine = pyruvate + NH4(+)</text>
        <dbReference type="Rhea" id="RHEA:13977"/>
        <dbReference type="ChEBI" id="CHEBI:15361"/>
        <dbReference type="ChEBI" id="CHEBI:28938"/>
        <dbReference type="ChEBI" id="CHEBI:35247"/>
        <dbReference type="EC" id="4.3.1.18"/>
    </reaction>
</comment>
<gene>
    <name evidence="21" type="ORF">DGAL_LOCUS13599</name>
</gene>
<comment type="catalytic activity">
    <reaction evidence="9">
        <text>L-serine = pyruvate + NH4(+)</text>
        <dbReference type="Rhea" id="RHEA:19169"/>
        <dbReference type="ChEBI" id="CHEBI:15361"/>
        <dbReference type="ChEBI" id="CHEBI:28938"/>
        <dbReference type="ChEBI" id="CHEBI:33384"/>
        <dbReference type="EC" id="4.3.1.17"/>
    </reaction>
</comment>
<dbReference type="FunFam" id="3.40.50.1100:FF:000007">
    <property type="entry name" value="L-threonine dehydratase catabolic TdcB"/>
    <property type="match status" value="1"/>
</dbReference>
<evidence type="ECO:0000256" key="16">
    <source>
        <dbReference type="ARBA" id="ARBA00076108"/>
    </source>
</evidence>
<comment type="function">
    <text evidence="12">Catalyzes the synthesis of D-serine from L-serine. D-serine is a key coagonist with glutamate at NMDA receptors. Has dehydratase activity towards both L-serine and D-serine.</text>
</comment>
<dbReference type="FunFam" id="3.40.50.1100:FF:000041">
    <property type="entry name" value="Threonine ammonia-lyase, variant"/>
    <property type="match status" value="1"/>
</dbReference>
<dbReference type="GO" id="GO:0070178">
    <property type="term" value="P:D-serine metabolic process"/>
    <property type="evidence" value="ECO:0007669"/>
    <property type="project" value="UniProtKB-ARBA"/>
</dbReference>
<evidence type="ECO:0000256" key="14">
    <source>
        <dbReference type="ARBA" id="ARBA00066592"/>
    </source>
</evidence>